<dbReference type="PANTHER" id="PTHR42788">
    <property type="entry name" value="TAURINE IMPORT ATP-BINDING PROTEIN-RELATED"/>
    <property type="match status" value="1"/>
</dbReference>
<dbReference type="Gene3D" id="3.40.50.300">
    <property type="entry name" value="P-loop containing nucleotide triphosphate hydrolases"/>
    <property type="match status" value="1"/>
</dbReference>
<keyword evidence="1" id="KW-0813">Transport</keyword>
<dbReference type="InterPro" id="IPR003593">
    <property type="entry name" value="AAA+_ATPase"/>
</dbReference>
<dbReference type="Proteomes" id="UP001142078">
    <property type="component" value="Unassembled WGS sequence"/>
</dbReference>
<evidence type="ECO:0000259" key="4">
    <source>
        <dbReference type="PROSITE" id="PS50893"/>
    </source>
</evidence>
<gene>
    <name evidence="5" type="ORF">NSA23_03490</name>
</gene>
<dbReference type="PROSITE" id="PS50893">
    <property type="entry name" value="ABC_TRANSPORTER_2"/>
    <property type="match status" value="1"/>
</dbReference>
<keyword evidence="3 5" id="KW-0067">ATP-binding</keyword>
<evidence type="ECO:0000256" key="2">
    <source>
        <dbReference type="ARBA" id="ARBA00022741"/>
    </source>
</evidence>
<dbReference type="SUPFAM" id="SSF52540">
    <property type="entry name" value="P-loop containing nucleoside triphosphate hydrolases"/>
    <property type="match status" value="1"/>
</dbReference>
<name>A0A9X2MFQ9_9FIRM</name>
<feature type="domain" description="ABC transporter" evidence="4">
    <location>
        <begin position="7"/>
        <end position="205"/>
    </location>
</feature>
<sequence length="205" mass="23035">MEKKKIVEIKNISMTYHTLDGETKAIKDINLNINKGEIVSLVGPSGCGKSTLLSIIAGLIEPTKGEILIKEKKIKGPNKEVGYMFQRDHLFEWRTIIENVLIGLEIQGRVNEKQYKNAENLLDIYGLSEFKESFPRQLSGGMRQRVALIRTLIVEPDLLLLDEPFSALDYQTRLAIADEIGIILKKEGKTALMVTHDISEAISNI</sequence>
<proteinExistence type="predicted"/>
<evidence type="ECO:0000256" key="1">
    <source>
        <dbReference type="ARBA" id="ARBA00022448"/>
    </source>
</evidence>
<dbReference type="GO" id="GO:0005524">
    <property type="term" value="F:ATP binding"/>
    <property type="evidence" value="ECO:0007669"/>
    <property type="project" value="UniProtKB-KW"/>
</dbReference>
<dbReference type="GO" id="GO:0016887">
    <property type="term" value="F:ATP hydrolysis activity"/>
    <property type="evidence" value="ECO:0007669"/>
    <property type="project" value="InterPro"/>
</dbReference>
<dbReference type="EMBL" id="JANJZL010000002">
    <property type="protein sequence ID" value="MCR2043175.1"/>
    <property type="molecule type" value="Genomic_DNA"/>
</dbReference>
<dbReference type="InterPro" id="IPR017871">
    <property type="entry name" value="ABC_transporter-like_CS"/>
</dbReference>
<dbReference type="AlphaFoldDB" id="A0A9X2MFQ9"/>
<dbReference type="RefSeq" id="WP_257490142.1">
    <property type="nucleotide sequence ID" value="NZ_JANJZL010000002.1"/>
</dbReference>
<accession>A0A9X2MFQ9</accession>
<dbReference type="InterPro" id="IPR003439">
    <property type="entry name" value="ABC_transporter-like_ATP-bd"/>
</dbReference>
<evidence type="ECO:0000313" key="6">
    <source>
        <dbReference type="Proteomes" id="UP001142078"/>
    </source>
</evidence>
<dbReference type="Pfam" id="PF00005">
    <property type="entry name" value="ABC_tran"/>
    <property type="match status" value="1"/>
</dbReference>
<dbReference type="CDD" id="cd03293">
    <property type="entry name" value="ABC_NrtD_SsuB_transporters"/>
    <property type="match status" value="1"/>
</dbReference>
<dbReference type="SMART" id="SM00382">
    <property type="entry name" value="AAA"/>
    <property type="match status" value="1"/>
</dbReference>
<protein>
    <submittedName>
        <fullName evidence="5">ABC transporter ATP-binding protein</fullName>
    </submittedName>
</protein>
<reference evidence="5" key="1">
    <citation type="submission" date="2022-07" db="EMBL/GenBank/DDBJ databases">
        <title>Enhanced cultured diversity of the mouse gut microbiota enables custom-made synthetic communities.</title>
        <authorList>
            <person name="Afrizal A."/>
        </authorList>
    </citation>
    <scope>NUCLEOTIDE SEQUENCE</scope>
    <source>
        <strain evidence="5">DSM 29482</strain>
    </source>
</reference>
<evidence type="ECO:0000313" key="5">
    <source>
        <dbReference type="EMBL" id="MCR2043175.1"/>
    </source>
</evidence>
<dbReference type="PANTHER" id="PTHR42788:SF2">
    <property type="entry name" value="ABC TRANSPORTER ATP-BINDING PROTEIN"/>
    <property type="match status" value="1"/>
</dbReference>
<evidence type="ECO:0000256" key="3">
    <source>
        <dbReference type="ARBA" id="ARBA00022840"/>
    </source>
</evidence>
<dbReference type="PROSITE" id="PS00211">
    <property type="entry name" value="ABC_TRANSPORTER_1"/>
    <property type="match status" value="1"/>
</dbReference>
<keyword evidence="6" id="KW-1185">Reference proteome</keyword>
<dbReference type="InterPro" id="IPR027417">
    <property type="entry name" value="P-loop_NTPase"/>
</dbReference>
<dbReference type="InterPro" id="IPR050166">
    <property type="entry name" value="ABC_transporter_ATP-bind"/>
</dbReference>
<comment type="caution">
    <text evidence="5">The sequence shown here is derived from an EMBL/GenBank/DDBJ whole genome shotgun (WGS) entry which is preliminary data.</text>
</comment>
<keyword evidence="2" id="KW-0547">Nucleotide-binding</keyword>
<organism evidence="5 6">
    <name type="scientific">Anaerosalibacter massiliensis</name>
    <dbReference type="NCBI Taxonomy" id="1347392"/>
    <lineage>
        <taxon>Bacteria</taxon>
        <taxon>Bacillati</taxon>
        <taxon>Bacillota</taxon>
        <taxon>Tissierellia</taxon>
        <taxon>Tissierellales</taxon>
        <taxon>Sporanaerobacteraceae</taxon>
        <taxon>Anaerosalibacter</taxon>
    </lineage>
</organism>